<name>A0A3G4VI99_9VIBR</name>
<proteinExistence type="predicted"/>
<dbReference type="RefSeq" id="WP_038226690.1">
    <property type="nucleotide sequence ID" value="NZ_CP033578.1"/>
</dbReference>
<dbReference type="AlphaFoldDB" id="A0A3G4VI99"/>
<dbReference type="EMBL" id="CP033578">
    <property type="protein sequence ID" value="AYV24523.1"/>
    <property type="molecule type" value="Genomic_DNA"/>
</dbReference>
<gene>
    <name evidence="1" type="ORF">ECB94_25060</name>
</gene>
<sequence length="166" mass="18965">MKDVAERLYTNKNQWLASQIDVDFPTPESVQGRELYQESLSSNYLESLKVDSESDLNIEWHKVDFHRLTVMFALLQAKRWAVEHHQNAIVEFFAQIILDQSHDLYLGFEGGEACAAVLVSKEDTVVLFSDLVTCHSAQDLSPEPIIASLIQTLDIAKESDLWIEKR</sequence>
<protein>
    <submittedName>
        <fullName evidence="1">Flavodoxin</fullName>
    </submittedName>
</protein>
<evidence type="ECO:0000313" key="2">
    <source>
        <dbReference type="Proteomes" id="UP000279760"/>
    </source>
</evidence>
<organism evidence="1 2">
    <name type="scientific">Vibrio mediterranei</name>
    <dbReference type="NCBI Taxonomy" id="689"/>
    <lineage>
        <taxon>Bacteria</taxon>
        <taxon>Pseudomonadati</taxon>
        <taxon>Pseudomonadota</taxon>
        <taxon>Gammaproteobacteria</taxon>
        <taxon>Vibrionales</taxon>
        <taxon>Vibrionaceae</taxon>
        <taxon>Vibrio</taxon>
    </lineage>
</organism>
<dbReference type="Proteomes" id="UP000279760">
    <property type="component" value="Chromosome 2"/>
</dbReference>
<accession>A0A3G4VI99</accession>
<evidence type="ECO:0000313" key="1">
    <source>
        <dbReference type="EMBL" id="AYV24523.1"/>
    </source>
</evidence>
<reference evidence="1 2" key="1">
    <citation type="submission" date="2018-11" db="EMBL/GenBank/DDBJ databases">
        <title>Complete Genome Sequence of Vbrio mediterranei 117-T6: a Potential Pathogen Bacteria Isolated from the Conchocelis of Pyropia.</title>
        <authorList>
            <person name="Liu Q."/>
        </authorList>
    </citation>
    <scope>NUCLEOTIDE SEQUENCE [LARGE SCALE GENOMIC DNA]</scope>
    <source>
        <strain evidence="1 2">117-T6</strain>
    </source>
</reference>